<dbReference type="SMART" id="SM00332">
    <property type="entry name" value="PP2Cc"/>
    <property type="match status" value="1"/>
</dbReference>
<protein>
    <recommendedName>
        <fullName evidence="6">PPM-type phosphatase domain-containing protein</fullName>
    </recommendedName>
</protein>
<keyword evidence="3 4" id="KW-0904">Protein phosphatase</keyword>
<dbReference type="CDD" id="cd00143">
    <property type="entry name" value="PP2Cc"/>
    <property type="match status" value="1"/>
</dbReference>
<dbReference type="Proteomes" id="UP000467700">
    <property type="component" value="Unassembled WGS sequence"/>
</dbReference>
<dbReference type="InterPro" id="IPR015655">
    <property type="entry name" value="PP2C"/>
</dbReference>
<proteinExistence type="inferred from homology"/>
<accession>A0A8S0W2N1</accession>
<dbReference type="InterPro" id="IPR001932">
    <property type="entry name" value="PPM-type_phosphatase-like_dom"/>
</dbReference>
<evidence type="ECO:0000256" key="1">
    <source>
        <dbReference type="ARBA" id="ARBA00022723"/>
    </source>
</evidence>
<evidence type="ECO:0000256" key="2">
    <source>
        <dbReference type="ARBA" id="ARBA00022801"/>
    </source>
</evidence>
<dbReference type="Pfam" id="PF00481">
    <property type="entry name" value="PP2C"/>
    <property type="match status" value="1"/>
</dbReference>
<comment type="caution">
    <text evidence="7">The sequence shown here is derived from an EMBL/GenBank/DDBJ whole genome shotgun (WGS) entry which is preliminary data.</text>
</comment>
<feature type="domain" description="PPM-type phosphatase" evidence="6">
    <location>
        <begin position="44"/>
        <end position="367"/>
    </location>
</feature>
<organism evidence="7 8">
    <name type="scientific">Cyclocybe aegerita</name>
    <name type="common">Black poplar mushroom</name>
    <name type="synonym">Agrocybe aegerita</name>
    <dbReference type="NCBI Taxonomy" id="1973307"/>
    <lineage>
        <taxon>Eukaryota</taxon>
        <taxon>Fungi</taxon>
        <taxon>Dikarya</taxon>
        <taxon>Basidiomycota</taxon>
        <taxon>Agaricomycotina</taxon>
        <taxon>Agaricomycetes</taxon>
        <taxon>Agaricomycetidae</taxon>
        <taxon>Agaricales</taxon>
        <taxon>Agaricineae</taxon>
        <taxon>Bolbitiaceae</taxon>
        <taxon>Cyclocybe</taxon>
    </lineage>
</organism>
<evidence type="ECO:0000313" key="8">
    <source>
        <dbReference type="Proteomes" id="UP000467700"/>
    </source>
</evidence>
<dbReference type="GO" id="GO:0004722">
    <property type="term" value="F:protein serine/threonine phosphatase activity"/>
    <property type="evidence" value="ECO:0007669"/>
    <property type="project" value="InterPro"/>
</dbReference>
<evidence type="ECO:0000259" key="6">
    <source>
        <dbReference type="PROSITE" id="PS51746"/>
    </source>
</evidence>
<keyword evidence="8" id="KW-1185">Reference proteome</keyword>
<dbReference type="PANTHER" id="PTHR13832:SF589">
    <property type="entry name" value="[PYRUVATE DEHYDROGENASE [ACETYL-TRANSFERRING]]-PHOSPHATASE 2, MITOCHONDRIAL"/>
    <property type="match status" value="1"/>
</dbReference>
<dbReference type="PROSITE" id="PS51746">
    <property type="entry name" value="PPM_2"/>
    <property type="match status" value="1"/>
</dbReference>
<gene>
    <name evidence="7" type="ORF">AAE3_LOCUS2520</name>
</gene>
<dbReference type="EMBL" id="CACVBS010000028">
    <property type="protein sequence ID" value="CAA7259944.1"/>
    <property type="molecule type" value="Genomic_DNA"/>
</dbReference>
<dbReference type="SUPFAM" id="SSF81606">
    <property type="entry name" value="PP2C-like"/>
    <property type="match status" value="1"/>
</dbReference>
<evidence type="ECO:0000313" key="7">
    <source>
        <dbReference type="EMBL" id="CAA7259944.1"/>
    </source>
</evidence>
<keyword evidence="2 4" id="KW-0378">Hydrolase</keyword>
<dbReference type="GO" id="GO:0046872">
    <property type="term" value="F:metal ion binding"/>
    <property type="evidence" value="ECO:0007669"/>
    <property type="project" value="UniProtKB-KW"/>
</dbReference>
<feature type="region of interest" description="Disordered" evidence="5">
    <location>
        <begin position="378"/>
        <end position="399"/>
    </location>
</feature>
<name>A0A8S0W2N1_CYCAE</name>
<evidence type="ECO:0000256" key="3">
    <source>
        <dbReference type="ARBA" id="ARBA00022912"/>
    </source>
</evidence>
<dbReference type="Gene3D" id="3.60.40.10">
    <property type="entry name" value="PPM-type phosphatase domain"/>
    <property type="match status" value="1"/>
</dbReference>
<sequence>MAHRLLKPCSLALRGSTNVARYHDYTRVAFQGGTIRVPLNSPKLIGVVNSRGNRSNQEDFYGFATLSLDPEELRLSVKRAHGIDWDPDEVGGALARQVLFVGVYDGHGGSAVAQFLRQELHGLFESVNKKVIPELFKWIKEIGGYFKRFKGGALAPWVEPGNNEEMTLDARATLAFFEVDKTLSADPVAQTCGATASVAILHSLDAPSTPFYSAKQLSLTVAHCGDTRVILCSTDGGKVFAMTENHHADAHVESIRLRRMMGSSLMTDSFGESRWMGALANTRCLGDLRFKRFGVTPEPEVRTKLLNGDEWAFVVLVSDGISSVLSDDEIVDLARDAPHPKAAAERILAFSEELGGDDNATAIVVPLAGWGKVQGPDKTKDLREYRRGQAVGTERQRRM</sequence>
<dbReference type="InterPro" id="IPR000222">
    <property type="entry name" value="PP2C_BS"/>
</dbReference>
<dbReference type="PROSITE" id="PS01032">
    <property type="entry name" value="PPM_1"/>
    <property type="match status" value="1"/>
</dbReference>
<dbReference type="PANTHER" id="PTHR13832">
    <property type="entry name" value="PROTEIN PHOSPHATASE 2C"/>
    <property type="match status" value="1"/>
</dbReference>
<feature type="compositionally biased region" description="Basic and acidic residues" evidence="5">
    <location>
        <begin position="378"/>
        <end position="387"/>
    </location>
</feature>
<dbReference type="AlphaFoldDB" id="A0A8S0W2N1"/>
<dbReference type="InterPro" id="IPR036457">
    <property type="entry name" value="PPM-type-like_dom_sf"/>
</dbReference>
<comment type="similarity">
    <text evidence="4">Belongs to the PP2C family.</text>
</comment>
<keyword evidence="1" id="KW-0479">Metal-binding</keyword>
<evidence type="ECO:0000256" key="5">
    <source>
        <dbReference type="SAM" id="MobiDB-lite"/>
    </source>
</evidence>
<reference evidence="7 8" key="1">
    <citation type="submission" date="2020-01" db="EMBL/GenBank/DDBJ databases">
        <authorList>
            <person name="Gupta K D."/>
        </authorList>
    </citation>
    <scope>NUCLEOTIDE SEQUENCE [LARGE SCALE GENOMIC DNA]</scope>
</reference>
<evidence type="ECO:0000256" key="4">
    <source>
        <dbReference type="RuleBase" id="RU003465"/>
    </source>
</evidence>
<dbReference type="OrthoDB" id="416093at2759"/>